<sequence length="517" mass="55238">MRLDQDTLQQLQSIFASLNHRYTLRAKAPKGAHYEELEQLLGDFASTSPQLSLEMGVGDQLSVEILRDEQPTGITFRAIPSGHEFSSLILAIYNADGQGKNIPDTAICDKIRSLRKPIHLRSYISLSCTNCPDVVQSLNLITLIAGEGVTHEMVDGALYTEEAKELNISAVPTVYLGNQVLHIGKSSLGELLSKLSDAVGGEPSSATVERKEYDQIVIGGGPAGAAAALYSARKGLHVALVADRIGGQVNETTAIENVPSVLHTTGTQLAEDLRQHVLHYHVEILEQRHVEQIKLVDTQKEVVTSLGETLVAPQVIIATGASWRKLGVPGEAEHIGRGVAFCPHCDGPFFKGQDIAVVGGGNSGIEAAIDLAGICKHVTVLEFMESLKADTVLQEQLAKLPNVTVHTNVATEEVIGDGSKVSALRIAPRDGRAPFELAVAGVFVQIGLKANTDIFDGLVERNRMGEIVIDDHCRSSVAGIYAAGDCASIPYKQVVIAMGEGAKAALSAFDDRIRTQG</sequence>
<evidence type="ECO:0000256" key="1">
    <source>
        <dbReference type="ARBA" id="ARBA00009333"/>
    </source>
</evidence>
<evidence type="ECO:0000256" key="5">
    <source>
        <dbReference type="ARBA" id="ARBA00023157"/>
    </source>
</evidence>
<evidence type="ECO:0000256" key="6">
    <source>
        <dbReference type="ARBA" id="ARBA00023284"/>
    </source>
</evidence>
<evidence type="ECO:0000256" key="3">
    <source>
        <dbReference type="ARBA" id="ARBA00022827"/>
    </source>
</evidence>
<dbReference type="InterPro" id="IPR008255">
    <property type="entry name" value="Pyr_nucl-diS_OxRdtase_2_AS"/>
</dbReference>
<dbReference type="SUPFAM" id="SSF52833">
    <property type="entry name" value="Thioredoxin-like"/>
    <property type="match status" value="2"/>
</dbReference>
<keyword evidence="2" id="KW-0285">Flavoprotein</keyword>
<dbReference type="PRINTS" id="PR00368">
    <property type="entry name" value="FADPNR"/>
</dbReference>
<dbReference type="RefSeq" id="WP_411915257.1">
    <property type="nucleotide sequence ID" value="NZ_BAAFSF010000001.1"/>
</dbReference>
<reference evidence="8 9" key="1">
    <citation type="journal article" date="2025" name="Int. J. Syst. Evol. Microbiol.">
        <title>Desulfovibrio falkowii sp. nov., Porphyromonas miyakawae sp. nov., Mediterraneibacter flintii sp. nov. and Owariibacterium komagatae gen. nov., sp. nov., isolated from human faeces.</title>
        <authorList>
            <person name="Hamaguchi T."/>
            <person name="Ohara M."/>
            <person name="Hisatomi A."/>
            <person name="Sekiguchi K."/>
            <person name="Takeda J.I."/>
            <person name="Ueyama J."/>
            <person name="Ito M."/>
            <person name="Nishiwaki H."/>
            <person name="Ogi T."/>
            <person name="Hirayama M."/>
            <person name="Ohkuma M."/>
            <person name="Sakamoto M."/>
            <person name="Ohno K."/>
        </authorList>
    </citation>
    <scope>NUCLEOTIDE SEQUENCE [LARGE SCALE GENOMIC DNA]</scope>
    <source>
        <strain evidence="8 9">13CB11C</strain>
    </source>
</reference>
<dbReference type="PANTHER" id="PTHR48105">
    <property type="entry name" value="THIOREDOXIN REDUCTASE 1-RELATED-RELATED"/>
    <property type="match status" value="1"/>
</dbReference>
<accession>A0ABQ0E166</accession>
<dbReference type="EMBL" id="BAAFSF010000001">
    <property type="protein sequence ID" value="GAB1251447.1"/>
    <property type="molecule type" value="Genomic_DNA"/>
</dbReference>
<keyword evidence="3" id="KW-0274">FAD</keyword>
<keyword evidence="6" id="KW-0676">Redox-active center</keyword>
<dbReference type="Gene3D" id="3.40.30.80">
    <property type="match status" value="1"/>
</dbReference>
<dbReference type="InterPro" id="IPR036188">
    <property type="entry name" value="FAD/NAD-bd_sf"/>
</dbReference>
<dbReference type="PIRSF" id="PIRSF000238">
    <property type="entry name" value="AhpF"/>
    <property type="match status" value="1"/>
</dbReference>
<comment type="similarity">
    <text evidence="1">Belongs to the class-II pyridine nucleotide-disulfide oxidoreductase family.</text>
</comment>
<dbReference type="NCBIfam" id="TIGR03140">
    <property type="entry name" value="AhpF"/>
    <property type="match status" value="1"/>
</dbReference>
<proteinExistence type="inferred from homology"/>
<dbReference type="PRINTS" id="PR00469">
    <property type="entry name" value="PNDRDTASEII"/>
</dbReference>
<dbReference type="Pfam" id="PF07992">
    <property type="entry name" value="Pyr_redox_2"/>
    <property type="match status" value="1"/>
</dbReference>
<gene>
    <name evidence="8" type="primary">ahpF</name>
    <name evidence="8" type="ORF">Tsumi_05510</name>
</gene>
<dbReference type="CDD" id="cd02974">
    <property type="entry name" value="AhpF_NTD_N"/>
    <property type="match status" value="1"/>
</dbReference>
<dbReference type="Gene3D" id="3.50.50.60">
    <property type="entry name" value="FAD/NAD(P)-binding domain"/>
    <property type="match status" value="2"/>
</dbReference>
<dbReference type="InterPro" id="IPR012081">
    <property type="entry name" value="Alkyl_hydroperoxide_Rdtase_suF"/>
</dbReference>
<dbReference type="PROSITE" id="PS00573">
    <property type="entry name" value="PYRIDINE_REDOX_2"/>
    <property type="match status" value="1"/>
</dbReference>
<keyword evidence="4" id="KW-0560">Oxidoreductase</keyword>
<keyword evidence="9" id="KW-1185">Reference proteome</keyword>
<name>A0ABQ0E166_9PORP</name>
<dbReference type="InterPro" id="IPR044142">
    <property type="entry name" value="AhpF_NTD_N"/>
</dbReference>
<protein>
    <submittedName>
        <fullName evidence="8">Alkyl hydroperoxide reductase subunit F</fullName>
    </submittedName>
</protein>
<evidence type="ECO:0000256" key="4">
    <source>
        <dbReference type="ARBA" id="ARBA00023002"/>
    </source>
</evidence>
<dbReference type="InterPro" id="IPR023753">
    <property type="entry name" value="FAD/NAD-binding_dom"/>
</dbReference>
<dbReference type="InterPro" id="IPR050097">
    <property type="entry name" value="Ferredoxin-NADP_redctase_2"/>
</dbReference>
<dbReference type="Proteomes" id="UP001628220">
    <property type="component" value="Unassembled WGS sequence"/>
</dbReference>
<evidence type="ECO:0000256" key="2">
    <source>
        <dbReference type="ARBA" id="ARBA00022630"/>
    </source>
</evidence>
<organism evidence="8 9">
    <name type="scientific">Porphyromonas miyakawae</name>
    <dbReference type="NCBI Taxonomy" id="3137470"/>
    <lineage>
        <taxon>Bacteria</taxon>
        <taxon>Pseudomonadati</taxon>
        <taxon>Bacteroidota</taxon>
        <taxon>Bacteroidia</taxon>
        <taxon>Bacteroidales</taxon>
        <taxon>Porphyromonadaceae</taxon>
        <taxon>Porphyromonas</taxon>
    </lineage>
</organism>
<comment type="caution">
    <text evidence="8">The sequence shown here is derived from an EMBL/GenBank/DDBJ whole genome shotgun (WGS) entry which is preliminary data.</text>
</comment>
<feature type="domain" description="FAD/NAD(P)-binding" evidence="7">
    <location>
        <begin position="214"/>
        <end position="501"/>
    </location>
</feature>
<keyword evidence="5" id="KW-1015">Disulfide bond</keyword>
<dbReference type="SUPFAM" id="SSF51905">
    <property type="entry name" value="FAD/NAD(P)-binding domain"/>
    <property type="match status" value="1"/>
</dbReference>
<dbReference type="InterPro" id="IPR036249">
    <property type="entry name" value="Thioredoxin-like_sf"/>
</dbReference>
<evidence type="ECO:0000259" key="7">
    <source>
        <dbReference type="Pfam" id="PF07992"/>
    </source>
</evidence>
<evidence type="ECO:0000313" key="8">
    <source>
        <dbReference type="EMBL" id="GAB1251447.1"/>
    </source>
</evidence>
<evidence type="ECO:0000313" key="9">
    <source>
        <dbReference type="Proteomes" id="UP001628220"/>
    </source>
</evidence>